<evidence type="ECO:0000256" key="8">
    <source>
        <dbReference type="ARBA" id="ARBA00022692"/>
    </source>
</evidence>
<dbReference type="RefSeq" id="WP_130435439.1">
    <property type="nucleotide sequence ID" value="NZ_SGXF01000004.1"/>
</dbReference>
<evidence type="ECO:0000256" key="3">
    <source>
        <dbReference type="ARBA" id="ARBA00010199"/>
    </source>
</evidence>
<dbReference type="GO" id="GO:0042910">
    <property type="term" value="F:xenobiotic transmembrane transporter activity"/>
    <property type="evidence" value="ECO:0007669"/>
    <property type="project" value="InterPro"/>
</dbReference>
<proteinExistence type="inferred from homology"/>
<name>A0A4Q7P4F5_9FIRM</name>
<comment type="similarity">
    <text evidence="3">Belongs to the multi antimicrobial extrusion (MATE) (TC 2.A.66.1) family.</text>
</comment>
<keyword evidence="6" id="KW-0050">Antiport</keyword>
<dbReference type="NCBIfam" id="TIGR00797">
    <property type="entry name" value="matE"/>
    <property type="match status" value="1"/>
</dbReference>
<dbReference type="GO" id="GO:0015297">
    <property type="term" value="F:antiporter activity"/>
    <property type="evidence" value="ECO:0007669"/>
    <property type="project" value="UniProtKB-KW"/>
</dbReference>
<feature type="transmembrane region" description="Helical" evidence="13">
    <location>
        <begin position="22"/>
        <end position="44"/>
    </location>
</feature>
<comment type="subcellular location">
    <subcellularLocation>
        <location evidence="2">Cell membrane</location>
        <topology evidence="2">Multi-pass membrane protein</topology>
    </subcellularLocation>
</comment>
<evidence type="ECO:0000256" key="1">
    <source>
        <dbReference type="ARBA" id="ARBA00003408"/>
    </source>
</evidence>
<feature type="transmembrane region" description="Helical" evidence="13">
    <location>
        <begin position="323"/>
        <end position="346"/>
    </location>
</feature>
<dbReference type="PANTHER" id="PTHR43298">
    <property type="entry name" value="MULTIDRUG RESISTANCE PROTEIN NORM-RELATED"/>
    <property type="match status" value="1"/>
</dbReference>
<dbReference type="PIRSF" id="PIRSF006603">
    <property type="entry name" value="DinF"/>
    <property type="match status" value="1"/>
</dbReference>
<feature type="transmembrane region" description="Helical" evidence="13">
    <location>
        <begin position="358"/>
        <end position="380"/>
    </location>
</feature>
<feature type="transmembrane region" description="Helical" evidence="13">
    <location>
        <begin position="98"/>
        <end position="118"/>
    </location>
</feature>
<evidence type="ECO:0000256" key="10">
    <source>
        <dbReference type="ARBA" id="ARBA00023065"/>
    </source>
</evidence>
<feature type="transmembrane region" description="Helical" evidence="13">
    <location>
        <begin position="290"/>
        <end position="311"/>
    </location>
</feature>
<evidence type="ECO:0000313" key="14">
    <source>
        <dbReference type="EMBL" id="RZS94320.1"/>
    </source>
</evidence>
<feature type="transmembrane region" description="Helical" evidence="13">
    <location>
        <begin position="173"/>
        <end position="193"/>
    </location>
</feature>
<feature type="transmembrane region" description="Helical" evidence="13">
    <location>
        <begin position="199"/>
        <end position="218"/>
    </location>
</feature>
<keyword evidence="5" id="KW-0813">Transport</keyword>
<comment type="caution">
    <text evidence="14">The sequence shown here is derived from an EMBL/GenBank/DDBJ whole genome shotgun (WGS) entry which is preliminary data.</text>
</comment>
<feature type="transmembrane region" description="Helical" evidence="13">
    <location>
        <begin position="64"/>
        <end position="86"/>
    </location>
</feature>
<dbReference type="InterPro" id="IPR050222">
    <property type="entry name" value="MATE_MdtK"/>
</dbReference>
<dbReference type="EMBL" id="SGXF01000004">
    <property type="protein sequence ID" value="RZS94320.1"/>
    <property type="molecule type" value="Genomic_DNA"/>
</dbReference>
<dbReference type="OrthoDB" id="62420at2"/>
<evidence type="ECO:0000256" key="5">
    <source>
        <dbReference type="ARBA" id="ARBA00022448"/>
    </source>
</evidence>
<keyword evidence="7" id="KW-1003">Cell membrane</keyword>
<gene>
    <name evidence="14" type="ORF">EV209_2160</name>
</gene>
<dbReference type="Pfam" id="PF01554">
    <property type="entry name" value="MatE"/>
    <property type="match status" value="2"/>
</dbReference>
<evidence type="ECO:0000256" key="4">
    <source>
        <dbReference type="ARBA" id="ARBA00020268"/>
    </source>
</evidence>
<evidence type="ECO:0000256" key="7">
    <source>
        <dbReference type="ARBA" id="ARBA00022475"/>
    </source>
</evidence>
<evidence type="ECO:0000256" key="12">
    <source>
        <dbReference type="ARBA" id="ARBA00031636"/>
    </source>
</evidence>
<evidence type="ECO:0000256" key="2">
    <source>
        <dbReference type="ARBA" id="ARBA00004651"/>
    </source>
</evidence>
<dbReference type="GO" id="GO:0005886">
    <property type="term" value="C:plasma membrane"/>
    <property type="evidence" value="ECO:0007669"/>
    <property type="project" value="UniProtKB-SubCell"/>
</dbReference>
<feature type="transmembrane region" description="Helical" evidence="13">
    <location>
        <begin position="138"/>
        <end position="161"/>
    </location>
</feature>
<evidence type="ECO:0000256" key="11">
    <source>
        <dbReference type="ARBA" id="ARBA00023136"/>
    </source>
</evidence>
<dbReference type="InterPro" id="IPR002528">
    <property type="entry name" value="MATE_fam"/>
</dbReference>
<feature type="transmembrane region" description="Helical" evidence="13">
    <location>
        <begin position="259"/>
        <end position="278"/>
    </location>
</feature>
<dbReference type="AlphaFoldDB" id="A0A4Q7P4F5"/>
<dbReference type="PANTHER" id="PTHR43298:SF2">
    <property type="entry name" value="FMN_FAD EXPORTER YEEO-RELATED"/>
    <property type="match status" value="1"/>
</dbReference>
<sequence>MKTKSEADPGSYLFSNLDLKKLIIPLAIEQTLAITVGMVDIMMVSFAGEAAISGVSLVDMINNLLNAVFAALATGGAVVTAQFIGAKRKDMACRSAKQLNVVAVMIAAVIMAACLALHRQVLGLLFGDIEDAVVESAATYFLISTLSYPFLAVYNSNAALFRSMGNSKISMKVSVLVNLINVLGNAFCIFVLHMGVAGVAIPTLISRMAGAVVMFLLLRHPDNLINLRKEDSYRPDLGMIRKILYIGIPNGLESGIFQLGRVVVVSIIATFGTVQIAANSVANSIDGMGTIVGQSFGLAMITVVGQCVGAGSEKQVRYYTKKLLKLAYLFTAVVNSLILIALPLILKLYALSPETTELAWILIMIHNGTAILLWPLSFTLPNALRSCNDVRFAMVTAVFSMIAFRVLFSYILGAWLGLGAIGVWIAMIMDWIFRVILFAWRWRSGKWKAKAHLA</sequence>
<dbReference type="GO" id="GO:0006811">
    <property type="term" value="P:monoatomic ion transport"/>
    <property type="evidence" value="ECO:0007669"/>
    <property type="project" value="UniProtKB-KW"/>
</dbReference>
<keyword evidence="9 13" id="KW-1133">Transmembrane helix</keyword>
<feature type="transmembrane region" description="Helical" evidence="13">
    <location>
        <begin position="392"/>
        <end position="412"/>
    </location>
</feature>
<keyword evidence="15" id="KW-1185">Reference proteome</keyword>
<evidence type="ECO:0000256" key="6">
    <source>
        <dbReference type="ARBA" id="ARBA00022449"/>
    </source>
</evidence>
<keyword evidence="11 13" id="KW-0472">Membrane</keyword>
<organism evidence="14 15">
    <name type="scientific">Cuneatibacter caecimuris</name>
    <dbReference type="NCBI Taxonomy" id="1796618"/>
    <lineage>
        <taxon>Bacteria</taxon>
        <taxon>Bacillati</taxon>
        <taxon>Bacillota</taxon>
        <taxon>Clostridia</taxon>
        <taxon>Lachnospirales</taxon>
        <taxon>Lachnospiraceae</taxon>
        <taxon>Cuneatibacter</taxon>
    </lineage>
</organism>
<keyword evidence="8 13" id="KW-0812">Transmembrane</keyword>
<evidence type="ECO:0000256" key="13">
    <source>
        <dbReference type="SAM" id="Phobius"/>
    </source>
</evidence>
<keyword evidence="10" id="KW-0406">Ion transport</keyword>
<feature type="transmembrane region" description="Helical" evidence="13">
    <location>
        <begin position="418"/>
        <end position="440"/>
    </location>
</feature>
<dbReference type="Proteomes" id="UP000292927">
    <property type="component" value="Unassembled WGS sequence"/>
</dbReference>
<protein>
    <recommendedName>
        <fullName evidence="4">Probable multidrug resistance protein NorM</fullName>
    </recommendedName>
    <alternativeName>
        <fullName evidence="12">Multidrug-efflux transporter</fullName>
    </alternativeName>
</protein>
<comment type="function">
    <text evidence="1">Multidrug efflux pump.</text>
</comment>
<evidence type="ECO:0000256" key="9">
    <source>
        <dbReference type="ARBA" id="ARBA00022989"/>
    </source>
</evidence>
<dbReference type="InterPro" id="IPR048279">
    <property type="entry name" value="MdtK-like"/>
</dbReference>
<accession>A0A4Q7P4F5</accession>
<reference evidence="14 15" key="1">
    <citation type="submission" date="2019-02" db="EMBL/GenBank/DDBJ databases">
        <title>Genomic Encyclopedia of Type Strains, Phase IV (KMG-IV): sequencing the most valuable type-strain genomes for metagenomic binning, comparative biology and taxonomic classification.</title>
        <authorList>
            <person name="Goeker M."/>
        </authorList>
    </citation>
    <scope>NUCLEOTIDE SEQUENCE [LARGE SCALE GENOMIC DNA]</scope>
    <source>
        <strain evidence="14 15">DSM 29486</strain>
    </source>
</reference>
<evidence type="ECO:0000313" key="15">
    <source>
        <dbReference type="Proteomes" id="UP000292927"/>
    </source>
</evidence>